<keyword evidence="1" id="KW-0732">Signal</keyword>
<name>A0AAE1VR14_9SOLA</name>
<reference evidence="7" key="1">
    <citation type="submission" date="2023-12" db="EMBL/GenBank/DDBJ databases">
        <title>Genome assembly of Anisodus tanguticus.</title>
        <authorList>
            <person name="Wang Y.-J."/>
        </authorList>
    </citation>
    <scope>NUCLEOTIDE SEQUENCE</scope>
    <source>
        <strain evidence="7">KB-2021</strain>
        <tissue evidence="7">Leaf</tissue>
    </source>
</reference>
<dbReference type="Pfam" id="PF00954">
    <property type="entry name" value="S_locus_glycop"/>
    <property type="match status" value="1"/>
</dbReference>
<dbReference type="Proteomes" id="UP001291623">
    <property type="component" value="Unassembled WGS sequence"/>
</dbReference>
<dbReference type="Pfam" id="PF01453">
    <property type="entry name" value="B_lectin"/>
    <property type="match status" value="1"/>
</dbReference>
<evidence type="ECO:0000256" key="4">
    <source>
        <dbReference type="SAM" id="Phobius"/>
    </source>
</evidence>
<evidence type="ECO:0000259" key="6">
    <source>
        <dbReference type="PROSITE" id="PS50948"/>
    </source>
</evidence>
<dbReference type="SMART" id="SM00473">
    <property type="entry name" value="PAN_AP"/>
    <property type="match status" value="1"/>
</dbReference>
<keyword evidence="4" id="KW-1133">Transmembrane helix</keyword>
<feature type="domain" description="Bulb-type lectin" evidence="5">
    <location>
        <begin position="1"/>
        <end position="45"/>
    </location>
</feature>
<dbReference type="CDD" id="cd01098">
    <property type="entry name" value="PAN_AP_plant"/>
    <property type="match status" value="1"/>
</dbReference>
<evidence type="ECO:0000259" key="5">
    <source>
        <dbReference type="PROSITE" id="PS50927"/>
    </source>
</evidence>
<feature type="transmembrane region" description="Helical" evidence="4">
    <location>
        <begin position="300"/>
        <end position="319"/>
    </location>
</feature>
<evidence type="ECO:0000256" key="2">
    <source>
        <dbReference type="ARBA" id="ARBA00023157"/>
    </source>
</evidence>
<feature type="domain" description="Apple" evidence="6">
    <location>
        <begin position="208"/>
        <end position="287"/>
    </location>
</feature>
<comment type="caution">
    <text evidence="7">The sequence shown here is derived from an EMBL/GenBank/DDBJ whole genome shotgun (WGS) entry which is preliminary data.</text>
</comment>
<dbReference type="PROSITE" id="PS50948">
    <property type="entry name" value="PAN"/>
    <property type="match status" value="1"/>
</dbReference>
<dbReference type="GO" id="GO:0048544">
    <property type="term" value="P:recognition of pollen"/>
    <property type="evidence" value="ECO:0007669"/>
    <property type="project" value="InterPro"/>
</dbReference>
<accession>A0AAE1VR14</accession>
<dbReference type="Gene3D" id="3.30.200.20">
    <property type="entry name" value="Phosphorylase Kinase, domain 1"/>
    <property type="match status" value="1"/>
</dbReference>
<keyword evidence="4" id="KW-0472">Membrane</keyword>
<dbReference type="InterPro" id="IPR003609">
    <property type="entry name" value="Pan_app"/>
</dbReference>
<protein>
    <submittedName>
        <fullName evidence="7">Uncharacterized protein</fullName>
    </submittedName>
</protein>
<evidence type="ECO:0000313" key="7">
    <source>
        <dbReference type="EMBL" id="KAK4373406.1"/>
    </source>
</evidence>
<keyword evidence="8" id="KW-1185">Reference proteome</keyword>
<sequence length="395" mass="44453">MNGEEKVLWSSNVSSSQVNAIALLQDSGNFVLVDHLNNVSTIWQSFEHPSDSIVSEMRVSENTRTGKRIEVKSWRSPWDPNSGNFSVGMSSVVIPQVYIWKGSRPYWRSGQWNGQIFIGVQDMYSVSIDGFSVVNDREGTVYLTGPVGFNFLTKFVLDWKGNLLQSYWDENETNWKIIWSAPKNDCEVYGTCGPFGSCNYLESPICFCLKGDSSKEDGFLKMELMKLPDFAKRSSTTEDQCRSQCLGNCSCIAYAYDSGIGCMSWSENLIDIQQFQSWGKDLYICVAHSELEHHKDIKKIVILVIFGFLILCLSISLLYKDGVNRKEVVLLGNRSTAVHMEELPVFNLDTLANATSQFHEDNKLGQGGFVPVYRIRFLSLSITFQISVAEIGASL</sequence>
<proteinExistence type="predicted"/>
<dbReference type="PANTHER" id="PTHR32444:SF150">
    <property type="entry name" value="NON-SPECIFIC SERINE_THREONINE PROTEIN KINASE"/>
    <property type="match status" value="1"/>
</dbReference>
<keyword evidence="2" id="KW-1015">Disulfide bond</keyword>
<dbReference type="EMBL" id="JAVYJV010000004">
    <property type="protein sequence ID" value="KAK4373406.1"/>
    <property type="molecule type" value="Genomic_DNA"/>
</dbReference>
<keyword evidence="3" id="KW-0325">Glycoprotein</keyword>
<dbReference type="Gene3D" id="2.90.10.30">
    <property type="match status" value="1"/>
</dbReference>
<gene>
    <name evidence="7" type="ORF">RND71_008790</name>
</gene>
<organism evidence="7 8">
    <name type="scientific">Anisodus tanguticus</name>
    <dbReference type="NCBI Taxonomy" id="243964"/>
    <lineage>
        <taxon>Eukaryota</taxon>
        <taxon>Viridiplantae</taxon>
        <taxon>Streptophyta</taxon>
        <taxon>Embryophyta</taxon>
        <taxon>Tracheophyta</taxon>
        <taxon>Spermatophyta</taxon>
        <taxon>Magnoliopsida</taxon>
        <taxon>eudicotyledons</taxon>
        <taxon>Gunneridae</taxon>
        <taxon>Pentapetalae</taxon>
        <taxon>asterids</taxon>
        <taxon>lamiids</taxon>
        <taxon>Solanales</taxon>
        <taxon>Solanaceae</taxon>
        <taxon>Solanoideae</taxon>
        <taxon>Hyoscyameae</taxon>
        <taxon>Anisodus</taxon>
    </lineage>
</organism>
<dbReference type="AlphaFoldDB" id="A0AAE1VR14"/>
<evidence type="ECO:0000256" key="3">
    <source>
        <dbReference type="ARBA" id="ARBA00023180"/>
    </source>
</evidence>
<evidence type="ECO:0000256" key="1">
    <source>
        <dbReference type="ARBA" id="ARBA00022729"/>
    </source>
</evidence>
<dbReference type="PROSITE" id="PS50927">
    <property type="entry name" value="BULB_LECTIN"/>
    <property type="match status" value="1"/>
</dbReference>
<keyword evidence="4" id="KW-0812">Transmembrane</keyword>
<evidence type="ECO:0000313" key="8">
    <source>
        <dbReference type="Proteomes" id="UP001291623"/>
    </source>
</evidence>
<dbReference type="InterPro" id="IPR001480">
    <property type="entry name" value="Bulb-type_lectin_dom"/>
</dbReference>
<dbReference type="SUPFAM" id="SSF51110">
    <property type="entry name" value="alpha-D-mannose-specific plant lectins"/>
    <property type="match status" value="1"/>
</dbReference>
<dbReference type="InterPro" id="IPR036426">
    <property type="entry name" value="Bulb-type_lectin_dom_sf"/>
</dbReference>
<dbReference type="PANTHER" id="PTHR32444">
    <property type="entry name" value="BULB-TYPE LECTIN DOMAIN-CONTAINING PROTEIN"/>
    <property type="match status" value="1"/>
</dbReference>
<dbReference type="InterPro" id="IPR000858">
    <property type="entry name" value="S_locus_glycoprot_dom"/>
</dbReference>